<evidence type="ECO:0000256" key="1">
    <source>
        <dbReference type="ARBA" id="ARBA00004141"/>
    </source>
</evidence>
<dbReference type="PANTHER" id="PTHR23508">
    <property type="entry name" value="CARBOXYLIC ACID TRANSPORTER PROTEIN HOMOLOG"/>
    <property type="match status" value="1"/>
</dbReference>
<feature type="transmembrane region" description="Helical" evidence="5">
    <location>
        <begin position="328"/>
        <end position="347"/>
    </location>
</feature>
<sequence length="450" mass="47812">MDQVISQDKAIMGASAGARLDRLPIGAFHRRVMLLIGIGMFFDGFDIYIAATVLGATIRSGFATLPQAALFVSATFVGMMLGSVVTGFLGDRFGRRFTYQANLAIFGLASLAAAFAPGMGVLIALRFVMGFGLGAENVVGYSTLTEFIPPAARGRWLGMMAVIVVTGLPVSALLGYALVPHFGWRIMFILGGIGALFVWQARKALPESPRWLQTVGRDAEAEALLGRIEAEASNGAPLPPPAPGIAVPLQPFSALFAPPLLARLVLGCIALIVINTLIYGFITWLPTFMVKQGLSVAQSFGYAVLMALGAPIGSAIGAFGADRWGRKPCIVVASALAIVFGAIYPFVRDPAFLPVIGFALTIPIYILVAMLFAIYIPELFPTEIRLRAAGICNMFGRGATIITPFMVIRLFADYGVKGVLAMMIGLLLALIVAVLVLGVETRQRRLEAIA</sequence>
<gene>
    <name evidence="7" type="ORF">SAMN05421828_12413</name>
</gene>
<comment type="caution">
    <text evidence="7">The sequence shown here is derived from an EMBL/GenBank/DDBJ whole genome shotgun (WGS) entry which is preliminary data.</text>
</comment>
<comment type="subcellular location">
    <subcellularLocation>
        <location evidence="1">Membrane</location>
        <topology evidence="1">Multi-pass membrane protein</topology>
    </subcellularLocation>
</comment>
<name>A0A8G2CMU1_ACIRU</name>
<evidence type="ECO:0000256" key="2">
    <source>
        <dbReference type="ARBA" id="ARBA00022692"/>
    </source>
</evidence>
<feature type="transmembrane region" description="Helical" evidence="5">
    <location>
        <begin position="156"/>
        <end position="176"/>
    </location>
</feature>
<dbReference type="RefSeq" id="WP_211252787.1">
    <property type="nucleotide sequence ID" value="NZ_FTNE01000024.1"/>
</dbReference>
<dbReference type="GO" id="GO:0005886">
    <property type="term" value="C:plasma membrane"/>
    <property type="evidence" value="ECO:0007669"/>
    <property type="project" value="TreeGrafter"/>
</dbReference>
<dbReference type="Gene3D" id="1.20.1250.20">
    <property type="entry name" value="MFS general substrate transporter like domains"/>
    <property type="match status" value="1"/>
</dbReference>
<keyword evidence="8" id="KW-1185">Reference proteome</keyword>
<dbReference type="GO" id="GO:0046943">
    <property type="term" value="F:carboxylic acid transmembrane transporter activity"/>
    <property type="evidence" value="ECO:0007669"/>
    <property type="project" value="TreeGrafter"/>
</dbReference>
<feature type="transmembrane region" description="Helical" evidence="5">
    <location>
        <begin position="388"/>
        <end position="412"/>
    </location>
</feature>
<dbReference type="PROSITE" id="PS50850">
    <property type="entry name" value="MFS"/>
    <property type="match status" value="1"/>
</dbReference>
<feature type="transmembrane region" description="Helical" evidence="5">
    <location>
        <begin position="418"/>
        <end position="439"/>
    </location>
</feature>
<dbReference type="InterPro" id="IPR005829">
    <property type="entry name" value="Sugar_transporter_CS"/>
</dbReference>
<evidence type="ECO:0000256" key="3">
    <source>
        <dbReference type="ARBA" id="ARBA00022989"/>
    </source>
</evidence>
<dbReference type="AlphaFoldDB" id="A0A8G2CMU1"/>
<dbReference type="PROSITE" id="PS00216">
    <property type="entry name" value="SUGAR_TRANSPORT_1"/>
    <property type="match status" value="1"/>
</dbReference>
<dbReference type="InterPro" id="IPR011701">
    <property type="entry name" value="MFS"/>
</dbReference>
<dbReference type="InterPro" id="IPR036259">
    <property type="entry name" value="MFS_trans_sf"/>
</dbReference>
<evidence type="ECO:0000313" key="8">
    <source>
        <dbReference type="Proteomes" id="UP000186308"/>
    </source>
</evidence>
<keyword evidence="2 5" id="KW-0812">Transmembrane</keyword>
<feature type="transmembrane region" description="Helical" evidence="5">
    <location>
        <begin position="302"/>
        <end position="321"/>
    </location>
</feature>
<protein>
    <submittedName>
        <fullName evidence="7">MFS transporter, putative metabolite:H+ symporter</fullName>
    </submittedName>
</protein>
<feature type="domain" description="Major facilitator superfamily (MFS) profile" evidence="6">
    <location>
        <begin position="32"/>
        <end position="442"/>
    </location>
</feature>
<dbReference type="Pfam" id="PF07690">
    <property type="entry name" value="MFS_1"/>
    <property type="match status" value="1"/>
</dbReference>
<feature type="transmembrane region" description="Helical" evidence="5">
    <location>
        <begin position="260"/>
        <end position="282"/>
    </location>
</feature>
<feature type="transmembrane region" description="Helical" evidence="5">
    <location>
        <begin position="353"/>
        <end position="376"/>
    </location>
</feature>
<evidence type="ECO:0000259" key="6">
    <source>
        <dbReference type="PROSITE" id="PS50850"/>
    </source>
</evidence>
<keyword evidence="3 5" id="KW-1133">Transmembrane helix</keyword>
<feature type="transmembrane region" description="Helical" evidence="5">
    <location>
        <begin position="32"/>
        <end position="56"/>
    </location>
</feature>
<evidence type="ECO:0000256" key="5">
    <source>
        <dbReference type="SAM" id="Phobius"/>
    </source>
</evidence>
<feature type="transmembrane region" description="Helical" evidence="5">
    <location>
        <begin position="97"/>
        <end position="117"/>
    </location>
</feature>
<evidence type="ECO:0000256" key="4">
    <source>
        <dbReference type="ARBA" id="ARBA00023136"/>
    </source>
</evidence>
<evidence type="ECO:0000313" key="7">
    <source>
        <dbReference type="EMBL" id="SIR31312.1"/>
    </source>
</evidence>
<reference evidence="7 8" key="1">
    <citation type="submission" date="2017-01" db="EMBL/GenBank/DDBJ databases">
        <authorList>
            <person name="Varghese N."/>
            <person name="Submissions S."/>
        </authorList>
    </citation>
    <scope>NUCLEOTIDE SEQUENCE [LARGE SCALE GENOMIC DNA]</scope>
    <source>
        <strain evidence="7 8">ATCC 35905</strain>
    </source>
</reference>
<proteinExistence type="predicted"/>
<organism evidence="7 8">
    <name type="scientific">Acidiphilium rubrum</name>
    <dbReference type="NCBI Taxonomy" id="526"/>
    <lineage>
        <taxon>Bacteria</taxon>
        <taxon>Pseudomonadati</taxon>
        <taxon>Pseudomonadota</taxon>
        <taxon>Alphaproteobacteria</taxon>
        <taxon>Acetobacterales</taxon>
        <taxon>Acidocellaceae</taxon>
        <taxon>Acidiphilium</taxon>
    </lineage>
</organism>
<feature type="transmembrane region" description="Helical" evidence="5">
    <location>
        <begin position="68"/>
        <end position="90"/>
    </location>
</feature>
<dbReference type="EMBL" id="FTNE01000024">
    <property type="protein sequence ID" value="SIR31312.1"/>
    <property type="molecule type" value="Genomic_DNA"/>
</dbReference>
<dbReference type="InterPro" id="IPR020846">
    <property type="entry name" value="MFS_dom"/>
</dbReference>
<dbReference type="CDD" id="cd17316">
    <property type="entry name" value="MFS_SV2_like"/>
    <property type="match status" value="1"/>
</dbReference>
<dbReference type="Proteomes" id="UP000186308">
    <property type="component" value="Unassembled WGS sequence"/>
</dbReference>
<dbReference type="PANTHER" id="PTHR23508:SF10">
    <property type="entry name" value="CARBOXYLIC ACID TRANSPORTER PROTEIN HOMOLOG"/>
    <property type="match status" value="1"/>
</dbReference>
<keyword evidence="4 5" id="KW-0472">Membrane</keyword>
<accession>A0A8G2CMU1</accession>
<dbReference type="SUPFAM" id="SSF103473">
    <property type="entry name" value="MFS general substrate transporter"/>
    <property type="match status" value="1"/>
</dbReference>